<feature type="signal peptide" evidence="1">
    <location>
        <begin position="1"/>
        <end position="26"/>
    </location>
</feature>
<evidence type="ECO:0008006" key="4">
    <source>
        <dbReference type="Google" id="ProtNLM"/>
    </source>
</evidence>
<dbReference type="RefSeq" id="WP_047806733.1">
    <property type="nucleotide sequence ID" value="NZ_CP011805.1"/>
</dbReference>
<organism evidence="2 3">
    <name type="scientific">Pelagerythrobacter marensis</name>
    <dbReference type="NCBI Taxonomy" id="543877"/>
    <lineage>
        <taxon>Bacteria</taxon>
        <taxon>Pseudomonadati</taxon>
        <taxon>Pseudomonadota</taxon>
        <taxon>Alphaproteobacteria</taxon>
        <taxon>Sphingomonadales</taxon>
        <taxon>Erythrobacteraceae</taxon>
        <taxon>Pelagerythrobacter</taxon>
    </lineage>
</organism>
<evidence type="ECO:0000256" key="1">
    <source>
        <dbReference type="SAM" id="SignalP"/>
    </source>
</evidence>
<keyword evidence="3" id="KW-1185">Reference proteome</keyword>
<evidence type="ECO:0000313" key="3">
    <source>
        <dbReference type="Proteomes" id="UP000037643"/>
    </source>
</evidence>
<name>A0A0G3XBM0_9SPHN</name>
<sequence precursor="true">MIRTLAIAASLAALPLAALIATPAGAQLSRLAELARQQAGEWQIGPLYKGRSLSPGMPITATRAGDHAFFDFPWPTARAGHVHYVTRQTGPLTGARRIVLRYRIEGERGVRFVPQEVPDREATLSLYFQRRGDNWKARGRYATYRWYAPAALMGPVTPGTHEVSVPLDANWVAVQGANRRSAPEAFEAALDDAVRVGFVLGSSGGRGHGVFATAPARFTILDFRVE</sequence>
<dbReference type="Proteomes" id="UP000037643">
    <property type="component" value="Chromosome"/>
</dbReference>
<dbReference type="OrthoDB" id="7447024at2"/>
<dbReference type="EMBL" id="CP011805">
    <property type="protein sequence ID" value="AKM07783.1"/>
    <property type="molecule type" value="Genomic_DNA"/>
</dbReference>
<gene>
    <name evidence="2" type="ORF">AM2010_1717</name>
</gene>
<protein>
    <recommendedName>
        <fullName evidence="4">DUF3047 domain-containing protein</fullName>
    </recommendedName>
</protein>
<dbReference type="AlphaFoldDB" id="A0A0G3XBM0"/>
<reference evidence="2 3" key="1">
    <citation type="submission" date="2015-06" db="EMBL/GenBank/DDBJ databases">
        <authorList>
            <person name="Kim K.M."/>
        </authorList>
    </citation>
    <scope>NUCLEOTIDE SEQUENCE [LARGE SCALE GENOMIC DNA]</scope>
    <source>
        <strain evidence="2 3">KCTC 22370</strain>
    </source>
</reference>
<evidence type="ECO:0000313" key="2">
    <source>
        <dbReference type="EMBL" id="AKM07783.1"/>
    </source>
</evidence>
<dbReference type="PATRIC" id="fig|543877.4.peg.1743"/>
<feature type="chain" id="PRO_5002562629" description="DUF3047 domain-containing protein" evidence="1">
    <location>
        <begin position="27"/>
        <end position="226"/>
    </location>
</feature>
<proteinExistence type="predicted"/>
<dbReference type="KEGG" id="amx:AM2010_1717"/>
<accession>A0A0G3XBM0</accession>
<keyword evidence="1" id="KW-0732">Signal</keyword>